<dbReference type="PANTHER" id="PTHR35936">
    <property type="entry name" value="MEMBRANE-BOUND LYTIC MUREIN TRANSGLYCOSYLASE F"/>
    <property type="match status" value="1"/>
</dbReference>
<comment type="caution">
    <text evidence="4">The sequence shown here is derived from an EMBL/GenBank/DDBJ whole genome shotgun (WGS) entry which is preliminary data.</text>
</comment>
<dbReference type="InterPro" id="IPR001638">
    <property type="entry name" value="Solute-binding_3/MltF_N"/>
</dbReference>
<feature type="domain" description="Solute-binding protein family 3/N-terminal" evidence="3">
    <location>
        <begin position="71"/>
        <end position="297"/>
    </location>
</feature>
<proteinExistence type="inferred from homology"/>
<evidence type="ECO:0000256" key="2">
    <source>
        <dbReference type="ARBA" id="ARBA00022729"/>
    </source>
</evidence>
<evidence type="ECO:0000313" key="5">
    <source>
        <dbReference type="Proteomes" id="UP000315235"/>
    </source>
</evidence>
<dbReference type="GO" id="GO:0051470">
    <property type="term" value="P:ectoine transmembrane transport"/>
    <property type="evidence" value="ECO:0007669"/>
    <property type="project" value="InterPro"/>
</dbReference>
<dbReference type="EMBL" id="VJOY01000009">
    <property type="protein sequence ID" value="TRX74179.1"/>
    <property type="molecule type" value="Genomic_DNA"/>
</dbReference>
<dbReference type="InterPro" id="IPR014337">
    <property type="entry name" value="Ectoine_EhuB"/>
</dbReference>
<comment type="similarity">
    <text evidence="1">Belongs to the bacterial solute-binding protein 3 family.</text>
</comment>
<reference evidence="4 5" key="1">
    <citation type="submission" date="2019-07" db="EMBL/GenBank/DDBJ databases">
        <title>Pseudomonas mangiferae sp. nov., isolated from bark of mango tree in Thailand.</title>
        <authorList>
            <person name="Srisuk N."/>
            <person name="Anurat P."/>
        </authorList>
    </citation>
    <scope>NUCLEOTIDE SEQUENCE [LARGE SCALE GENOMIC DNA]</scope>
    <source>
        <strain evidence="4 5">DMKU_BBB3-04</strain>
    </source>
</reference>
<dbReference type="Gene3D" id="3.40.190.10">
    <property type="entry name" value="Periplasmic binding protein-like II"/>
    <property type="match status" value="2"/>
</dbReference>
<dbReference type="OrthoDB" id="9768183at2"/>
<dbReference type="SMART" id="SM00062">
    <property type="entry name" value="PBPb"/>
    <property type="match status" value="1"/>
</dbReference>
<sequence length="312" mass="32945">MPCAFPLYDCLATRTVLPKMRGFDMTMNQHPNVTTGAGPLLASLMAAVVLTGAVLGSARADTLADVQKKGYVEIGIGSGGFPYAGVGADGKPTGAAPDISIAALKRMGINDVRARVVDWGALIPGLQARRFDLVSTGMFMNKQRCAAVLFSQPDTCSAQTFMVPKGNPKKLHSFADVAADPALKITMAPGSMEVRAAKAAGVKDAQMLTNSDVQSKLKLLQSGRVDVWVDPSDTFSALGEQSAGFDVVAVDGAVVQCAGAVFRKADVSFRDAYDQALEQLKASGEFQASLTRYGFPVEPALQASRDEMCERE</sequence>
<dbReference type="SUPFAM" id="SSF53850">
    <property type="entry name" value="Periplasmic binding protein-like II"/>
    <property type="match status" value="1"/>
</dbReference>
<name>A0A553GXE7_9PSED</name>
<dbReference type="Proteomes" id="UP000315235">
    <property type="component" value="Unassembled WGS sequence"/>
</dbReference>
<evidence type="ECO:0000259" key="3">
    <source>
        <dbReference type="SMART" id="SM00062"/>
    </source>
</evidence>
<organism evidence="4 5">
    <name type="scientific">Pseudomonas mangiferae</name>
    <dbReference type="NCBI Taxonomy" id="2593654"/>
    <lineage>
        <taxon>Bacteria</taxon>
        <taxon>Pseudomonadati</taxon>
        <taxon>Pseudomonadota</taxon>
        <taxon>Gammaproteobacteria</taxon>
        <taxon>Pseudomonadales</taxon>
        <taxon>Pseudomonadaceae</taxon>
        <taxon>Pseudomonas</taxon>
    </lineage>
</organism>
<gene>
    <name evidence="4" type="primary">ehuB</name>
    <name evidence="4" type="ORF">FM069_13675</name>
</gene>
<protein>
    <submittedName>
        <fullName evidence="4">Ectoine/hydroxyectoine ABC transporter substrate-binding protein EhuB</fullName>
    </submittedName>
</protein>
<dbReference type="AlphaFoldDB" id="A0A553GXE7"/>
<dbReference type="NCBIfam" id="TIGR02995">
    <property type="entry name" value="ectoine_ehuB"/>
    <property type="match status" value="1"/>
</dbReference>
<keyword evidence="2" id="KW-0732">Signal</keyword>
<evidence type="ECO:0000313" key="4">
    <source>
        <dbReference type="EMBL" id="TRX74179.1"/>
    </source>
</evidence>
<dbReference type="PANTHER" id="PTHR35936:SF17">
    <property type="entry name" value="ARGININE-BINDING EXTRACELLULAR PROTEIN ARTP"/>
    <property type="match status" value="1"/>
</dbReference>
<accession>A0A553GXE7</accession>
<keyword evidence="5" id="KW-1185">Reference proteome</keyword>
<evidence type="ECO:0000256" key="1">
    <source>
        <dbReference type="ARBA" id="ARBA00010333"/>
    </source>
</evidence>
<dbReference type="GO" id="GO:0033294">
    <property type="term" value="F:ectoine binding"/>
    <property type="evidence" value="ECO:0007669"/>
    <property type="project" value="InterPro"/>
</dbReference>
<dbReference type="Pfam" id="PF00497">
    <property type="entry name" value="SBP_bac_3"/>
    <property type="match status" value="1"/>
</dbReference>